<comment type="caution">
    <text evidence="2">The sequence shown here is derived from an EMBL/GenBank/DDBJ whole genome shotgun (WGS) entry which is preliminary data.</text>
</comment>
<organism evidence="2 3">
    <name type="scientific">Staphylococcus piscifermentans</name>
    <dbReference type="NCBI Taxonomy" id="70258"/>
    <lineage>
        <taxon>Bacteria</taxon>
        <taxon>Bacillati</taxon>
        <taxon>Bacillota</taxon>
        <taxon>Bacilli</taxon>
        <taxon>Bacillales</taxon>
        <taxon>Staphylococcaceae</taxon>
        <taxon>Staphylococcus</taxon>
    </lineage>
</organism>
<dbReference type="AlphaFoldDB" id="A0A239U4X6"/>
<reference evidence="2 3" key="1">
    <citation type="submission" date="2019-07" db="EMBL/GenBank/DDBJ databases">
        <title>Whole genome shotgun sequence of Staphylococcus piscifermentans NBRC 109625.</title>
        <authorList>
            <person name="Hosoyama A."/>
            <person name="Uohara A."/>
            <person name="Ohji S."/>
            <person name="Ichikawa N."/>
        </authorList>
    </citation>
    <scope>NUCLEOTIDE SEQUENCE [LARGE SCALE GENOMIC DNA]</scope>
    <source>
        <strain evidence="2 3">NBRC 109625</strain>
    </source>
</reference>
<gene>
    <name evidence="2" type="ORF">SPI02_01510</name>
</gene>
<dbReference type="EMBL" id="BKAR01000001">
    <property type="protein sequence ID" value="GEP83566.1"/>
    <property type="molecule type" value="Genomic_DNA"/>
</dbReference>
<dbReference type="RefSeq" id="WP_095105491.1">
    <property type="nucleotide sequence ID" value="NZ_BKAR01000001.1"/>
</dbReference>
<evidence type="ECO:0000313" key="3">
    <source>
        <dbReference type="Proteomes" id="UP000321736"/>
    </source>
</evidence>
<keyword evidence="1" id="KW-0812">Transmembrane</keyword>
<protein>
    <recommendedName>
        <fullName evidence="4">NERD domain-containing protein</fullName>
    </recommendedName>
</protein>
<evidence type="ECO:0000256" key="1">
    <source>
        <dbReference type="SAM" id="Phobius"/>
    </source>
</evidence>
<name>A0A239U4X6_9STAP</name>
<keyword evidence="1" id="KW-1133">Transmembrane helix</keyword>
<keyword evidence="1" id="KW-0472">Membrane</keyword>
<sequence length="286" mass="33342">MFLTFILVAIIILMIVALFVSRSIMQHRLDTEVYSKNQLVSKVNTLRSEVASLRNEMINDHNHQQHHYGIRKAKQALTDILEKFKEEGKIKFFTIFSTGNLAVKHPLFEQLRTFDYIVITDKGLLNIDVKNWKEKTFYHFSADPENEIKTEYESLDQIIGHYIADQYQSQFQSSRRDVYTFTEKIKNNRVEFDFYDYDPYLAAAVNSKELKDAYEKRFNQKITSVGVVYFNDGSINIIDGPTEREKYVATASSKHSLRDAVDEMIAQSKHDLSMQDCEAAVNYLNQ</sequence>
<evidence type="ECO:0000313" key="2">
    <source>
        <dbReference type="EMBL" id="GEP83566.1"/>
    </source>
</evidence>
<dbReference type="OrthoDB" id="2405490at2"/>
<proteinExistence type="predicted"/>
<dbReference type="Proteomes" id="UP000321736">
    <property type="component" value="Unassembled WGS sequence"/>
</dbReference>
<evidence type="ECO:0008006" key="4">
    <source>
        <dbReference type="Google" id="ProtNLM"/>
    </source>
</evidence>
<feature type="transmembrane region" description="Helical" evidence="1">
    <location>
        <begin position="6"/>
        <end position="25"/>
    </location>
</feature>
<keyword evidence="3" id="KW-1185">Reference proteome</keyword>
<accession>A0A239U4X6</accession>